<dbReference type="Gene3D" id="3.30.750.44">
    <property type="match status" value="1"/>
</dbReference>
<dbReference type="PROSITE" id="PS51257">
    <property type="entry name" value="PROKAR_LIPOPROTEIN"/>
    <property type="match status" value="1"/>
</dbReference>
<proteinExistence type="predicted"/>
<evidence type="ECO:0000259" key="2">
    <source>
        <dbReference type="Pfam" id="PF03572"/>
    </source>
</evidence>
<keyword evidence="1" id="KW-0732">Signal</keyword>
<dbReference type="InterPro" id="IPR029045">
    <property type="entry name" value="ClpP/crotonase-like_dom_sf"/>
</dbReference>
<dbReference type="SUPFAM" id="SSF52096">
    <property type="entry name" value="ClpP/crotonase"/>
    <property type="match status" value="1"/>
</dbReference>
<protein>
    <submittedName>
        <fullName evidence="3">S41 family peptidase</fullName>
    </submittedName>
</protein>
<dbReference type="EMBL" id="CP119313">
    <property type="protein sequence ID" value="WEK17759.1"/>
    <property type="molecule type" value="Genomic_DNA"/>
</dbReference>
<dbReference type="AlphaFoldDB" id="A0AAJ5W695"/>
<accession>A0AAJ5W695</accession>
<dbReference type="GO" id="GO:0006508">
    <property type="term" value="P:proteolysis"/>
    <property type="evidence" value="ECO:0007669"/>
    <property type="project" value="InterPro"/>
</dbReference>
<feature type="chain" id="PRO_5042545725" evidence="1">
    <location>
        <begin position="19"/>
        <end position="749"/>
    </location>
</feature>
<name>A0AAJ5W695_9SPHI</name>
<organism evidence="3 4">
    <name type="scientific">Candidatus Pedobacter colombiensis</name>
    <dbReference type="NCBI Taxonomy" id="3121371"/>
    <lineage>
        <taxon>Bacteria</taxon>
        <taxon>Pseudomonadati</taxon>
        <taxon>Bacteroidota</taxon>
        <taxon>Sphingobacteriia</taxon>
        <taxon>Sphingobacteriales</taxon>
        <taxon>Sphingobacteriaceae</taxon>
        <taxon>Pedobacter</taxon>
    </lineage>
</organism>
<feature type="signal peptide" evidence="1">
    <location>
        <begin position="1"/>
        <end position="18"/>
    </location>
</feature>
<dbReference type="InterPro" id="IPR005151">
    <property type="entry name" value="Tail-specific_protease"/>
</dbReference>
<dbReference type="Gene3D" id="2.60.120.260">
    <property type="entry name" value="Galactose-binding domain-like"/>
    <property type="match status" value="1"/>
</dbReference>
<reference evidence="3" key="1">
    <citation type="submission" date="2023-03" db="EMBL/GenBank/DDBJ databases">
        <title>Andean soil-derived lignocellulolytic bacterial consortium as a source of novel taxa and putative plastic-active enzymes.</title>
        <authorList>
            <person name="Diaz-Garcia L."/>
            <person name="Chuvochina M."/>
            <person name="Feuerriegel G."/>
            <person name="Bunk B."/>
            <person name="Sproer C."/>
            <person name="Streit W.R."/>
            <person name="Rodriguez L.M."/>
            <person name="Overmann J."/>
            <person name="Jimenez D.J."/>
        </authorList>
    </citation>
    <scope>NUCLEOTIDE SEQUENCE</scope>
    <source>
        <strain evidence="3">MAG 3858</strain>
    </source>
</reference>
<dbReference type="Gene3D" id="3.90.226.10">
    <property type="entry name" value="2-enoyl-CoA Hydratase, Chain A, domain 1"/>
    <property type="match status" value="1"/>
</dbReference>
<evidence type="ECO:0000313" key="4">
    <source>
        <dbReference type="Proteomes" id="UP001214530"/>
    </source>
</evidence>
<gene>
    <name evidence="3" type="ORF">P0Y49_13225</name>
</gene>
<dbReference type="GO" id="GO:0008236">
    <property type="term" value="F:serine-type peptidase activity"/>
    <property type="evidence" value="ECO:0007669"/>
    <property type="project" value="InterPro"/>
</dbReference>
<feature type="domain" description="Tail specific protease" evidence="2">
    <location>
        <begin position="615"/>
        <end position="721"/>
    </location>
</feature>
<dbReference type="CDD" id="cd07562">
    <property type="entry name" value="Peptidase_S41_TRI"/>
    <property type="match status" value="1"/>
</dbReference>
<dbReference type="Proteomes" id="UP001214530">
    <property type="component" value="Chromosome"/>
</dbReference>
<sequence>MKTYLTLCFLFYSLLSCAQKPIYNIDAEELNPVTKMPKGWSFSFNDKQKLAYAVKIDSAVKQSGKYSISILKSGNQSEFGVIDYVIDKTFIGKSIELKGYIKTEQVDSGYAGLWMRIDGKDGVVAFDNMAKEMKNLKGTKDWKAYSITLPYDSEAAKEIHIGGLLVGKGKAWFDSFQLFIDGKAISEVPIKQMVLSKADLDTAFSKSSGIMPFKITPQIMNNLTLAGQFWGFLKYHHPSIAKGDYNWDAELFRFLPQAIKAKDNTELSKALEAYLDKLTIPLPNKEKPYTDNKIIAIKPDYGQLFDSSVFSKSLTEKLLSVRNCTRTSTHYYVSFMGVVGNPEFKNEKSYVKMAYPDAGYRILSLYRYWAMINYFFPYKDIIGTNWNNELKASIPDFVEAKDTQAYVLATLKIIAKINDTHANIWSYNESLSQFKGKYKLPFKADFIENKLVVTGYYGDTLNVKQKFLIGDIISNINGKSVDQLIKEFLPYTPASNYDTQLRDLPERFLLRGNTDVFTVELNRMGKKLIEKSNGLDIAYYPKFNPLSETKAFKLLNNEIGYIYPGKYKNSDLPAIKELFKNTKGMIIDMRCYPSDFMPFTFGNYIKSLSSPFVKFTKGELSQPGRFTYTEPLNNGALTGGIYSGKVVVIVNSTSQSQAEYTTMAFQSAPYVKVIGSTTAGADGNVSRIVLPGGISTMISGIGVFYPDGRPTQRVGVKIDYVLKPTIKGIIEGRDELLEKAKEMLGDLSK</sequence>
<evidence type="ECO:0000256" key="1">
    <source>
        <dbReference type="SAM" id="SignalP"/>
    </source>
</evidence>
<evidence type="ECO:0000313" key="3">
    <source>
        <dbReference type="EMBL" id="WEK17759.1"/>
    </source>
</evidence>
<dbReference type="Pfam" id="PF03572">
    <property type="entry name" value="Peptidase_S41"/>
    <property type="match status" value="1"/>
</dbReference>